<sequence length="630" mass="74374">MKDLLKDVVVYVCKLLGCPENIQSEILLGIALLFILIIVLSYLWKGIMLLIKWRNKLLLNKNLKPYFTSSDVKKYTKHYITQYYQDISPSNEEEPNPRHIGAARQKIIKLFINEVFKEKSLNKYFIILAGAGMGKTAFMINLYLKHINQFNTFFSRQKLNIKLFPLGAKDILEKIKSVPNKNNTILLLDALDEDTKVLKNYDERMSTILDVCNEFNIVVITCRTQFFSNEQEEPYETGQYSFGESGHYYFRKVYLSPFNHLDIKKYINKKFKFYQLNKKRNARKIIVKSQSLLVRPMLLSHIEDLIKIKKKRLTTFYIYEVLINKWLDRESKKPGIDIKFGSTEKYKELLKNFSIGLSKKMYDDIHEKGLLIHHSSNFDVNGFDISILESEFLNNKYSYIKSKSLLNRDSAGNYKFSHKSIFEYFFTLNIIQNPKSIYDINFNSLEVTELFLKEFFKSTNAPPEEFINYYMFDSKLGTKYIDIKYFVKIRHKKIFLVKNDYKKTINNLLNLERNYDCIIVYDGSIRILYSLVLLYEKLGEDLLLKISKNLDKNILLSTTPQVGLLKKRLINYIKNSYISNALSGLDFIGIRHVDKKLNDDKIIPQLLELQELIIFIKKMQKEHPEITFYY</sequence>
<feature type="transmembrane region" description="Helical" evidence="1">
    <location>
        <begin position="124"/>
        <end position="144"/>
    </location>
</feature>
<dbReference type="Proteomes" id="UP000244090">
    <property type="component" value="Unassembled WGS sequence"/>
</dbReference>
<feature type="transmembrane region" description="Helical" evidence="1">
    <location>
        <begin position="26"/>
        <end position="44"/>
    </location>
</feature>
<keyword evidence="1" id="KW-0812">Transmembrane</keyword>
<accession>A0A2T6C3T6</accession>
<dbReference type="InterPro" id="IPR027417">
    <property type="entry name" value="P-loop_NTPase"/>
</dbReference>
<dbReference type="OrthoDB" id="1488560at2"/>
<evidence type="ECO:0000313" key="2">
    <source>
        <dbReference type="EMBL" id="PTX62955.1"/>
    </source>
</evidence>
<keyword evidence="1" id="KW-0472">Membrane</keyword>
<evidence type="ECO:0000256" key="1">
    <source>
        <dbReference type="SAM" id="Phobius"/>
    </source>
</evidence>
<comment type="caution">
    <text evidence="2">The sequence shown here is derived from an EMBL/GenBank/DDBJ whole genome shotgun (WGS) entry which is preliminary data.</text>
</comment>
<evidence type="ECO:0000313" key="3">
    <source>
        <dbReference type="Proteomes" id="UP000244090"/>
    </source>
</evidence>
<dbReference type="RefSeq" id="WP_108113926.1">
    <property type="nucleotide sequence ID" value="NZ_QBKT01000002.1"/>
</dbReference>
<dbReference type="AlphaFoldDB" id="A0A2T6C3T6"/>
<gene>
    <name evidence="2" type="ORF">C8N46_102356</name>
</gene>
<evidence type="ECO:0008006" key="4">
    <source>
        <dbReference type="Google" id="ProtNLM"/>
    </source>
</evidence>
<organism evidence="2 3">
    <name type="scientific">Kordia periserrulae</name>
    <dbReference type="NCBI Taxonomy" id="701523"/>
    <lineage>
        <taxon>Bacteria</taxon>
        <taxon>Pseudomonadati</taxon>
        <taxon>Bacteroidota</taxon>
        <taxon>Flavobacteriia</taxon>
        <taxon>Flavobacteriales</taxon>
        <taxon>Flavobacteriaceae</taxon>
        <taxon>Kordia</taxon>
    </lineage>
</organism>
<name>A0A2T6C3T6_9FLAO</name>
<keyword evidence="1" id="KW-1133">Transmembrane helix</keyword>
<dbReference type="Gene3D" id="3.40.50.300">
    <property type="entry name" value="P-loop containing nucleotide triphosphate hydrolases"/>
    <property type="match status" value="1"/>
</dbReference>
<dbReference type="EMBL" id="QBKT01000002">
    <property type="protein sequence ID" value="PTX62955.1"/>
    <property type="molecule type" value="Genomic_DNA"/>
</dbReference>
<keyword evidence="3" id="KW-1185">Reference proteome</keyword>
<protein>
    <recommendedName>
        <fullName evidence="4">NACHT domain-containing protein</fullName>
    </recommendedName>
</protein>
<reference evidence="2 3" key="1">
    <citation type="submission" date="2018-04" db="EMBL/GenBank/DDBJ databases">
        <title>Genomic Encyclopedia of Archaeal and Bacterial Type Strains, Phase II (KMG-II): from individual species to whole genera.</title>
        <authorList>
            <person name="Goeker M."/>
        </authorList>
    </citation>
    <scope>NUCLEOTIDE SEQUENCE [LARGE SCALE GENOMIC DNA]</scope>
    <source>
        <strain evidence="2 3">DSM 25731</strain>
    </source>
</reference>
<proteinExistence type="predicted"/>